<comment type="caution">
    <text evidence="2">The sequence shown here is derived from an EMBL/GenBank/DDBJ whole genome shotgun (WGS) entry which is preliminary data.</text>
</comment>
<dbReference type="AlphaFoldDB" id="A0A545TR98"/>
<dbReference type="EMBL" id="VHSH01000004">
    <property type="protein sequence ID" value="TQV79750.1"/>
    <property type="molecule type" value="Genomic_DNA"/>
</dbReference>
<dbReference type="Proteomes" id="UP000315252">
    <property type="component" value="Unassembled WGS sequence"/>
</dbReference>
<feature type="compositionally biased region" description="Polar residues" evidence="1">
    <location>
        <begin position="1"/>
        <end position="11"/>
    </location>
</feature>
<gene>
    <name evidence="2" type="ORF">FKG95_13690</name>
</gene>
<accession>A0A545TR98</accession>
<dbReference type="RefSeq" id="WP_142896930.1">
    <property type="nucleotide sequence ID" value="NZ_ML660055.1"/>
</dbReference>
<keyword evidence="3" id="KW-1185">Reference proteome</keyword>
<proteinExistence type="predicted"/>
<evidence type="ECO:0000313" key="2">
    <source>
        <dbReference type="EMBL" id="TQV79750.1"/>
    </source>
</evidence>
<organism evidence="2 3">
    <name type="scientific">Denitrobaculum tricleocarpae</name>
    <dbReference type="NCBI Taxonomy" id="2591009"/>
    <lineage>
        <taxon>Bacteria</taxon>
        <taxon>Pseudomonadati</taxon>
        <taxon>Pseudomonadota</taxon>
        <taxon>Alphaproteobacteria</taxon>
        <taxon>Rhodospirillales</taxon>
        <taxon>Rhodospirillaceae</taxon>
        <taxon>Denitrobaculum</taxon>
    </lineage>
</organism>
<protein>
    <submittedName>
        <fullName evidence="2">Uncharacterized protein</fullName>
    </submittedName>
</protein>
<feature type="region of interest" description="Disordered" evidence="1">
    <location>
        <begin position="1"/>
        <end position="32"/>
    </location>
</feature>
<sequence>MNSIHQTSRSHQPALRPSEGGTQAPSMDRIHQDMAIYLRRGHKARSEAFHSGFKFLSRGALGLMKKLSTAGDAIERWLFTPSYSGGRKS</sequence>
<name>A0A545TR98_9PROT</name>
<evidence type="ECO:0000256" key="1">
    <source>
        <dbReference type="SAM" id="MobiDB-lite"/>
    </source>
</evidence>
<reference evidence="2 3" key="1">
    <citation type="submission" date="2019-06" db="EMBL/GenBank/DDBJ databases">
        <title>Whole genome sequence for Rhodospirillaceae sp. R148.</title>
        <authorList>
            <person name="Wang G."/>
        </authorList>
    </citation>
    <scope>NUCLEOTIDE SEQUENCE [LARGE SCALE GENOMIC DNA]</scope>
    <source>
        <strain evidence="2 3">R148</strain>
    </source>
</reference>
<evidence type="ECO:0000313" key="3">
    <source>
        <dbReference type="Proteomes" id="UP000315252"/>
    </source>
</evidence>